<keyword evidence="2" id="KW-1185">Reference proteome</keyword>
<organism evidence="1 2">
    <name type="scientific">Anaeromyxobacter diazotrophicus</name>
    <dbReference type="NCBI Taxonomy" id="2590199"/>
    <lineage>
        <taxon>Bacteria</taxon>
        <taxon>Pseudomonadati</taxon>
        <taxon>Myxococcota</taxon>
        <taxon>Myxococcia</taxon>
        <taxon>Myxococcales</taxon>
        <taxon>Cystobacterineae</taxon>
        <taxon>Anaeromyxobacteraceae</taxon>
        <taxon>Anaeromyxobacter</taxon>
    </lineage>
</organism>
<name>A0A7I9VM28_9BACT</name>
<evidence type="ECO:0000313" key="1">
    <source>
        <dbReference type="EMBL" id="GEJ57463.1"/>
    </source>
</evidence>
<proteinExistence type="predicted"/>
<evidence type="ECO:0000313" key="2">
    <source>
        <dbReference type="Proteomes" id="UP000503640"/>
    </source>
</evidence>
<gene>
    <name evidence="1" type="ORF">AMYX_22040</name>
</gene>
<protein>
    <submittedName>
        <fullName evidence="1">Uncharacterized protein</fullName>
    </submittedName>
</protein>
<dbReference type="RefSeq" id="WP_176064975.1">
    <property type="nucleotide sequence ID" value="NZ_BJTG01000004.1"/>
</dbReference>
<dbReference type="AlphaFoldDB" id="A0A7I9VM28"/>
<comment type="caution">
    <text evidence="1">The sequence shown here is derived from an EMBL/GenBank/DDBJ whole genome shotgun (WGS) entry which is preliminary data.</text>
</comment>
<reference evidence="2" key="1">
    <citation type="journal article" date="2020" name="Appl. Environ. Microbiol.">
        <title>Diazotrophic Anaeromyxobacter Isolates from Soils.</title>
        <authorList>
            <person name="Masuda Y."/>
            <person name="Yamanaka H."/>
            <person name="Xu Z.X."/>
            <person name="Shiratori Y."/>
            <person name="Aono T."/>
            <person name="Amachi S."/>
            <person name="Senoo K."/>
            <person name="Itoh H."/>
        </authorList>
    </citation>
    <scope>NUCLEOTIDE SEQUENCE [LARGE SCALE GENOMIC DNA]</scope>
    <source>
        <strain evidence="2">R267</strain>
    </source>
</reference>
<dbReference type="EMBL" id="BJTG01000004">
    <property type="protein sequence ID" value="GEJ57463.1"/>
    <property type="molecule type" value="Genomic_DNA"/>
</dbReference>
<accession>A0A7I9VM28</accession>
<dbReference type="Proteomes" id="UP000503640">
    <property type="component" value="Unassembled WGS sequence"/>
</dbReference>
<sequence>MKPLRVILPVVLVGVVVLLVLSRLSRGAEADALRVEREALRREAVERGAVARGLSGPAGVEEAQAVVRWWLDAVAALRNRHPGAAAAEAPAPSKARQPEKASAEAAYRAYAAERLDALRAGYAPLLSAADQGLRLDVLAIGPGEHPDTHERALRLDFALWGAPRRLERDAQGARAAVRVVVPVAFRQLAFRFLDAAGKTYGEMTGSGEPYLVMKDPERLSPELPPGVVLGTWWVEPFPREAARVELAVGVQVQGLTSAALTPAFRWEVPVREDWKLRPGETFRAETREVAPEAAPAR</sequence>